<dbReference type="GO" id="GO:0006397">
    <property type="term" value="P:mRNA processing"/>
    <property type="evidence" value="ECO:0007669"/>
    <property type="project" value="UniProtKB-KW"/>
</dbReference>
<evidence type="ECO:0000256" key="1">
    <source>
        <dbReference type="ARBA" id="ARBA00004123"/>
    </source>
</evidence>
<organism evidence="7 8">
    <name type="scientific">Handroanthus impetiginosus</name>
    <dbReference type="NCBI Taxonomy" id="429701"/>
    <lineage>
        <taxon>Eukaryota</taxon>
        <taxon>Viridiplantae</taxon>
        <taxon>Streptophyta</taxon>
        <taxon>Embryophyta</taxon>
        <taxon>Tracheophyta</taxon>
        <taxon>Spermatophyta</taxon>
        <taxon>Magnoliopsida</taxon>
        <taxon>eudicotyledons</taxon>
        <taxon>Gunneridae</taxon>
        <taxon>Pentapetalae</taxon>
        <taxon>asterids</taxon>
        <taxon>lamiids</taxon>
        <taxon>Lamiales</taxon>
        <taxon>Bignoniaceae</taxon>
        <taxon>Crescentiina</taxon>
        <taxon>Tabebuia alliance</taxon>
        <taxon>Handroanthus</taxon>
    </lineage>
</organism>
<gene>
    <name evidence="7" type="ORF">CDL12_03254</name>
</gene>
<dbReference type="GO" id="GO:0003723">
    <property type="term" value="F:RNA binding"/>
    <property type="evidence" value="ECO:0007669"/>
    <property type="project" value="TreeGrafter"/>
</dbReference>
<comment type="subcellular location">
    <subcellularLocation>
        <location evidence="1">Nucleus</location>
    </subcellularLocation>
</comment>
<proteinExistence type="inferred from homology"/>
<dbReference type="PANTHER" id="PTHR36884">
    <property type="entry name" value="FIP1[III]-LIKE PROTEIN"/>
    <property type="match status" value="1"/>
</dbReference>
<evidence type="ECO:0000256" key="3">
    <source>
        <dbReference type="ARBA" id="ARBA00022664"/>
    </source>
</evidence>
<dbReference type="AlphaFoldDB" id="A0A2G9I2L8"/>
<evidence type="ECO:0000256" key="5">
    <source>
        <dbReference type="SAM" id="MobiDB-lite"/>
    </source>
</evidence>
<dbReference type="EMBL" id="NKXS01000475">
    <property type="protein sequence ID" value="PIN24011.1"/>
    <property type="molecule type" value="Genomic_DNA"/>
</dbReference>
<name>A0A2G9I2L8_9LAMI</name>
<dbReference type="InterPro" id="IPR007854">
    <property type="entry name" value="Fip1_dom"/>
</dbReference>
<dbReference type="STRING" id="429701.A0A2G9I2L8"/>
<sequence length="369" mass="42047">MEVERQQLEGEEEEELGELCAEILENWNSPIYSDLTHSFLHRNPFSTHDHQQLNTITYDIQRVKQKLDSHSIVSNAPGVSFHATQLNQAISRTNVRPNYEDDYAENLEILEQKEDKIFNENRSKHQEAENNAGGMDQPLIPLLVVDTFFNKILGRGVDGIDIADLNMVEEARASDGDNLRTILNDKDAYGKEMDKLNSGQIISSGSKCNLPVEERIPNKRMPAKSTAEIRNCCEAGFVCKLSFRLPSNKTIFDINLDNFREKSWRGPGVDISDFFNYGLDEKQWKDYCKLMMAKARAGGSGQSKPTADESRQSRKEGATCEVKPNMRINECLPLMDPKDLSFYDSDVIIEVLIFLLLSRLDFFCVVMWC</sequence>
<evidence type="ECO:0000256" key="2">
    <source>
        <dbReference type="ARBA" id="ARBA00007459"/>
    </source>
</evidence>
<dbReference type="PANTHER" id="PTHR36884:SF1">
    <property type="entry name" value="FIP1[V]-LIKE PROTEIN"/>
    <property type="match status" value="1"/>
</dbReference>
<evidence type="ECO:0000259" key="6">
    <source>
        <dbReference type="Pfam" id="PF05182"/>
    </source>
</evidence>
<protein>
    <recommendedName>
        <fullName evidence="6">Pre-mRNA polyadenylation factor Fip1 domain-containing protein</fullName>
    </recommendedName>
</protein>
<keyword evidence="3" id="KW-0507">mRNA processing</keyword>
<comment type="similarity">
    <text evidence="2">Belongs to the FIP1 family.</text>
</comment>
<accession>A0A2G9I2L8</accession>
<dbReference type="Pfam" id="PF05182">
    <property type="entry name" value="Fip1"/>
    <property type="match status" value="1"/>
</dbReference>
<evidence type="ECO:0000313" key="8">
    <source>
        <dbReference type="Proteomes" id="UP000231279"/>
    </source>
</evidence>
<dbReference type="GO" id="GO:0016607">
    <property type="term" value="C:nuclear speck"/>
    <property type="evidence" value="ECO:0007669"/>
    <property type="project" value="TreeGrafter"/>
</dbReference>
<keyword evidence="8" id="KW-1185">Reference proteome</keyword>
<keyword evidence="4" id="KW-0539">Nucleus</keyword>
<evidence type="ECO:0000313" key="7">
    <source>
        <dbReference type="EMBL" id="PIN24011.1"/>
    </source>
</evidence>
<dbReference type="OrthoDB" id="913931at2759"/>
<feature type="domain" description="Pre-mRNA polyadenylation factor Fip1" evidence="6">
    <location>
        <begin position="253"/>
        <end position="289"/>
    </location>
</feature>
<comment type="caution">
    <text evidence="7">The sequence shown here is derived from an EMBL/GenBank/DDBJ whole genome shotgun (WGS) entry which is preliminary data.</text>
</comment>
<feature type="region of interest" description="Disordered" evidence="5">
    <location>
        <begin position="297"/>
        <end position="318"/>
    </location>
</feature>
<reference evidence="8" key="1">
    <citation type="journal article" date="2018" name="Gigascience">
        <title>Genome assembly of the Pink Ipe (Handroanthus impetiginosus, Bignoniaceae), a highly valued, ecologically keystone Neotropical timber forest tree.</title>
        <authorList>
            <person name="Silva-Junior O.B."/>
            <person name="Grattapaglia D."/>
            <person name="Novaes E."/>
            <person name="Collevatti R.G."/>
        </authorList>
    </citation>
    <scope>NUCLEOTIDE SEQUENCE [LARGE SCALE GENOMIC DNA]</scope>
    <source>
        <strain evidence="8">cv. UFG-1</strain>
    </source>
</reference>
<feature type="compositionally biased region" description="Basic and acidic residues" evidence="5">
    <location>
        <begin position="306"/>
        <end position="318"/>
    </location>
</feature>
<dbReference type="Proteomes" id="UP000231279">
    <property type="component" value="Unassembled WGS sequence"/>
</dbReference>
<dbReference type="InterPro" id="IPR044976">
    <property type="entry name" value="FIPS5/FIPS3-like"/>
</dbReference>
<evidence type="ECO:0000256" key="4">
    <source>
        <dbReference type="ARBA" id="ARBA00023242"/>
    </source>
</evidence>